<dbReference type="AlphaFoldDB" id="A0A2N6K0Y0"/>
<evidence type="ECO:0000313" key="2">
    <source>
        <dbReference type="Proteomes" id="UP000235036"/>
    </source>
</evidence>
<gene>
    <name evidence="1" type="ORF">CEN44_16350</name>
</gene>
<reference evidence="1 2" key="1">
    <citation type="submission" date="2017-08" db="EMBL/GenBank/DDBJ databases">
        <title>Genomes of Fischerella (Mastigocladus) sp. strains.</title>
        <authorList>
            <person name="Miller S.R."/>
        </authorList>
    </citation>
    <scope>NUCLEOTIDE SEQUENCE [LARGE SCALE GENOMIC DNA]</scope>
    <source>
        <strain evidence="1 2">CCMEE 5323</strain>
    </source>
</reference>
<protein>
    <submittedName>
        <fullName evidence="1">Uncharacterized protein</fullName>
    </submittedName>
</protein>
<organism evidence="1 2">
    <name type="scientific">Fischerella muscicola CCMEE 5323</name>
    <dbReference type="NCBI Taxonomy" id="2019572"/>
    <lineage>
        <taxon>Bacteria</taxon>
        <taxon>Bacillati</taxon>
        <taxon>Cyanobacteriota</taxon>
        <taxon>Cyanophyceae</taxon>
        <taxon>Nostocales</taxon>
        <taxon>Hapalosiphonaceae</taxon>
        <taxon>Fischerella</taxon>
    </lineage>
</organism>
<comment type="caution">
    <text evidence="1">The sequence shown here is derived from an EMBL/GenBank/DDBJ whole genome shotgun (WGS) entry which is preliminary data.</text>
</comment>
<sequence>MICPSNSHEFFNSSNTFKTNLCIENIAIEDSPFFAKPQPVKKDSFLTQHWYDLPPVFSHINLRVIEMLCETQHGEFTISCKKGNYEIIVETSGHVRQRYYLTKTEIEDLQKIYYQYTQVWIAWWSRHNL</sequence>
<dbReference type="InterPro" id="IPR036265">
    <property type="entry name" value="HIT-like_sf"/>
</dbReference>
<evidence type="ECO:0000313" key="1">
    <source>
        <dbReference type="EMBL" id="PLZ88006.1"/>
    </source>
</evidence>
<proteinExistence type="predicted"/>
<accession>A0A2N6K0Y0</accession>
<dbReference type="Proteomes" id="UP000235036">
    <property type="component" value="Unassembled WGS sequence"/>
</dbReference>
<name>A0A2N6K0Y0_FISMU</name>
<dbReference type="EMBL" id="NRQW01000364">
    <property type="protein sequence ID" value="PLZ88006.1"/>
    <property type="molecule type" value="Genomic_DNA"/>
</dbReference>
<keyword evidence="2" id="KW-1185">Reference proteome</keyword>
<dbReference type="SUPFAM" id="SSF54197">
    <property type="entry name" value="HIT-like"/>
    <property type="match status" value="1"/>
</dbReference>